<dbReference type="Gene3D" id="2.40.33.20">
    <property type="entry name" value="PK beta-barrel domain-like"/>
    <property type="match status" value="1"/>
</dbReference>
<dbReference type="GO" id="GO:0030170">
    <property type="term" value="F:pyridoxal phosphate binding"/>
    <property type="evidence" value="ECO:0007669"/>
    <property type="project" value="InterPro"/>
</dbReference>
<dbReference type="Pfam" id="PF03473">
    <property type="entry name" value="MOSC"/>
    <property type="match status" value="1"/>
</dbReference>
<dbReference type="GO" id="GO:0030151">
    <property type="term" value="F:molybdenum ion binding"/>
    <property type="evidence" value="ECO:0007669"/>
    <property type="project" value="InterPro"/>
</dbReference>
<dbReference type="Proteomes" id="UP000583556">
    <property type="component" value="Unassembled WGS sequence"/>
</dbReference>
<gene>
    <name evidence="2" type="ORF">HHL27_07300</name>
</gene>
<dbReference type="AlphaFoldDB" id="A0A7Y0G8U6"/>
<dbReference type="PANTHER" id="PTHR36930:SF1">
    <property type="entry name" value="MOSC DOMAIN-CONTAINING PROTEIN"/>
    <property type="match status" value="1"/>
</dbReference>
<dbReference type="InterPro" id="IPR005302">
    <property type="entry name" value="MoCF_Sase_C"/>
</dbReference>
<comment type="caution">
    <text evidence="2">The sequence shown here is derived from an EMBL/GenBank/DDBJ whole genome shotgun (WGS) entry which is preliminary data.</text>
</comment>
<dbReference type="EMBL" id="JABBGM010000002">
    <property type="protein sequence ID" value="NML93471.1"/>
    <property type="molecule type" value="Genomic_DNA"/>
</dbReference>
<dbReference type="PROSITE" id="PS51340">
    <property type="entry name" value="MOSC"/>
    <property type="match status" value="1"/>
</dbReference>
<dbReference type="RefSeq" id="WP_169492691.1">
    <property type="nucleotide sequence ID" value="NZ_JABBGM010000002.1"/>
</dbReference>
<evidence type="ECO:0000313" key="3">
    <source>
        <dbReference type="Proteomes" id="UP000583556"/>
    </source>
</evidence>
<proteinExistence type="predicted"/>
<dbReference type="InterPro" id="IPR052716">
    <property type="entry name" value="MOSC_domain"/>
</dbReference>
<dbReference type="PANTHER" id="PTHR36930">
    <property type="entry name" value="METAL-SULFUR CLUSTER BIOSYNTHESIS PROTEINS YUAD-RELATED"/>
    <property type="match status" value="1"/>
</dbReference>
<dbReference type="SUPFAM" id="SSF50800">
    <property type="entry name" value="PK beta-barrel domain-like"/>
    <property type="match status" value="1"/>
</dbReference>
<keyword evidence="3" id="KW-1185">Reference proteome</keyword>
<feature type="domain" description="MOSC" evidence="1">
    <location>
        <begin position="23"/>
        <end position="156"/>
    </location>
</feature>
<accession>A0A7Y0G8U6</accession>
<evidence type="ECO:0000259" key="1">
    <source>
        <dbReference type="PROSITE" id="PS51340"/>
    </source>
</evidence>
<name>A0A7Y0G8U6_9SPHN</name>
<protein>
    <submittedName>
        <fullName evidence="2">MOSC domain-containing protein</fullName>
    </submittedName>
</protein>
<organism evidence="2 3">
    <name type="scientific">Novosphingobium olei</name>
    <dbReference type="NCBI Taxonomy" id="2728851"/>
    <lineage>
        <taxon>Bacteria</taxon>
        <taxon>Pseudomonadati</taxon>
        <taxon>Pseudomonadota</taxon>
        <taxon>Alphaproteobacteria</taxon>
        <taxon>Sphingomonadales</taxon>
        <taxon>Sphingomonadaceae</taxon>
        <taxon>Novosphingobium</taxon>
    </lineage>
</organism>
<dbReference type="InterPro" id="IPR011037">
    <property type="entry name" value="Pyrv_Knase-like_insert_dom_sf"/>
</dbReference>
<reference evidence="2 3" key="1">
    <citation type="submission" date="2020-04" db="EMBL/GenBank/DDBJ databases">
        <title>Novosphingobium sp. TW-4 isolated from soil.</title>
        <authorList>
            <person name="Dahal R.H."/>
            <person name="Chaudhary D.K."/>
        </authorList>
    </citation>
    <scope>NUCLEOTIDE SEQUENCE [LARGE SCALE GENOMIC DNA]</scope>
    <source>
        <strain evidence="2 3">TW-4</strain>
    </source>
</reference>
<sequence length="157" mass="17012">MDAGLRSGVLEGIARHDRPRGPIETISRVRVTEGEGVHGDLRGALRPGKTGKRQITVMEAESWAAALADLKIDLPWHVRRANLLVSGLRLPRQPGAIIRIGEALRIRINCECDPCSRMDEIAPGLKAALLPDWRGGVCGKVISDGDIAIGDEVRIET</sequence>
<dbReference type="GO" id="GO:0003824">
    <property type="term" value="F:catalytic activity"/>
    <property type="evidence" value="ECO:0007669"/>
    <property type="project" value="InterPro"/>
</dbReference>
<evidence type="ECO:0000313" key="2">
    <source>
        <dbReference type="EMBL" id="NML93471.1"/>
    </source>
</evidence>